<feature type="compositionally biased region" description="Low complexity" evidence="1">
    <location>
        <begin position="64"/>
        <end position="84"/>
    </location>
</feature>
<feature type="region of interest" description="Disordered" evidence="1">
    <location>
        <begin position="134"/>
        <end position="154"/>
    </location>
</feature>
<feature type="region of interest" description="Disordered" evidence="1">
    <location>
        <begin position="51"/>
        <end position="93"/>
    </location>
</feature>
<evidence type="ECO:0000256" key="1">
    <source>
        <dbReference type="SAM" id="MobiDB-lite"/>
    </source>
</evidence>
<comment type="caution">
    <text evidence="2">The sequence shown here is derived from an EMBL/GenBank/DDBJ whole genome shotgun (WGS) entry which is preliminary data.</text>
</comment>
<dbReference type="GeneID" id="59352845"/>
<organism evidence="2 3">
    <name type="scientific">Mycena indigotica</name>
    <dbReference type="NCBI Taxonomy" id="2126181"/>
    <lineage>
        <taxon>Eukaryota</taxon>
        <taxon>Fungi</taxon>
        <taxon>Dikarya</taxon>
        <taxon>Basidiomycota</taxon>
        <taxon>Agaricomycotina</taxon>
        <taxon>Agaricomycetes</taxon>
        <taxon>Agaricomycetidae</taxon>
        <taxon>Agaricales</taxon>
        <taxon>Marasmiineae</taxon>
        <taxon>Mycenaceae</taxon>
        <taxon>Mycena</taxon>
    </lineage>
</organism>
<evidence type="ECO:0000313" key="2">
    <source>
        <dbReference type="EMBL" id="KAF7289299.1"/>
    </source>
</evidence>
<protein>
    <submittedName>
        <fullName evidence="2">Sacchrp-dh-NADP domain-containing protein</fullName>
    </submittedName>
</protein>
<dbReference type="RefSeq" id="XP_037213330.1">
    <property type="nucleotide sequence ID" value="XM_037370329.1"/>
</dbReference>
<accession>A0A8H6VV15</accession>
<dbReference type="Proteomes" id="UP000636479">
    <property type="component" value="Unassembled WGS sequence"/>
</dbReference>
<sequence>MAAVSTRDIVMSAQRYDFSKKMVGGEKLRIQTGVFEEPLELSLPIYPVREPTSEAVDSSEFSVATSDTASESNESTSTPPSSVEDVSKPEEIDQGTSLDDIACQLDSHKLEELDQGTFLDNIPCQVDFDRRPRSPLSLFSRPSSPLSRSASPLRPRSPIEVVFNALTLNCTSAFEHEVDYLQEKRKREDSGAANLKIGVEDATESHISRLPSSEQENEKNGPKLELARRLLLESDARVVIGVA</sequence>
<evidence type="ECO:0000313" key="3">
    <source>
        <dbReference type="Proteomes" id="UP000636479"/>
    </source>
</evidence>
<gene>
    <name evidence="2" type="ORF">MIND_01391600</name>
</gene>
<reference evidence="2" key="1">
    <citation type="submission" date="2020-05" db="EMBL/GenBank/DDBJ databases">
        <title>Mycena genomes resolve the evolution of fungal bioluminescence.</title>
        <authorList>
            <person name="Tsai I.J."/>
        </authorList>
    </citation>
    <scope>NUCLEOTIDE SEQUENCE</scope>
    <source>
        <strain evidence="2">171206Taipei</strain>
    </source>
</reference>
<dbReference type="OrthoDB" id="10630253at2759"/>
<name>A0A8H6VV15_9AGAR</name>
<dbReference type="AlphaFoldDB" id="A0A8H6VV15"/>
<dbReference type="EMBL" id="JACAZF010000017">
    <property type="protein sequence ID" value="KAF7289299.1"/>
    <property type="molecule type" value="Genomic_DNA"/>
</dbReference>
<keyword evidence="3" id="KW-1185">Reference proteome</keyword>
<proteinExistence type="predicted"/>